<keyword evidence="2" id="KW-1185">Reference proteome</keyword>
<dbReference type="EMBL" id="CAJZBQ010000001">
    <property type="protein sequence ID" value="CAG9309814.1"/>
    <property type="molecule type" value="Genomic_DNA"/>
</dbReference>
<protein>
    <submittedName>
        <fullName evidence="1">Uncharacterized protein</fullName>
    </submittedName>
</protein>
<comment type="caution">
    <text evidence="1">The sequence shown here is derived from an EMBL/GenBank/DDBJ whole genome shotgun (WGS) entry which is preliminary data.</text>
</comment>
<dbReference type="Proteomes" id="UP001162131">
    <property type="component" value="Unassembled WGS sequence"/>
</dbReference>
<name>A0AAU9I407_9CILI</name>
<accession>A0AAU9I407</accession>
<organism evidence="1 2">
    <name type="scientific">Blepharisma stoltei</name>
    <dbReference type="NCBI Taxonomy" id="1481888"/>
    <lineage>
        <taxon>Eukaryota</taxon>
        <taxon>Sar</taxon>
        <taxon>Alveolata</taxon>
        <taxon>Ciliophora</taxon>
        <taxon>Postciliodesmatophora</taxon>
        <taxon>Heterotrichea</taxon>
        <taxon>Heterotrichida</taxon>
        <taxon>Blepharismidae</taxon>
        <taxon>Blepharisma</taxon>
    </lineage>
</organism>
<evidence type="ECO:0000313" key="1">
    <source>
        <dbReference type="EMBL" id="CAG9309814.1"/>
    </source>
</evidence>
<evidence type="ECO:0000313" key="2">
    <source>
        <dbReference type="Proteomes" id="UP001162131"/>
    </source>
</evidence>
<proteinExistence type="predicted"/>
<reference evidence="1" key="1">
    <citation type="submission" date="2021-09" db="EMBL/GenBank/DDBJ databases">
        <authorList>
            <consortium name="AG Swart"/>
            <person name="Singh M."/>
            <person name="Singh A."/>
            <person name="Seah K."/>
            <person name="Emmerich C."/>
        </authorList>
    </citation>
    <scope>NUCLEOTIDE SEQUENCE</scope>
    <source>
        <strain evidence="1">ATCC30299</strain>
    </source>
</reference>
<gene>
    <name evidence="1" type="ORF">BSTOLATCC_MIC29</name>
</gene>
<sequence length="98" mass="11863">MKFIFKIIIFQKWFQWFYFSNSNNKNSADLFIGKQIQPTGIRNIVNLNKGQSMKMMLQSLEEHNLLTNGTGVLIGNELMKFIWKWSHFLYRIRIRKCW</sequence>
<dbReference type="AlphaFoldDB" id="A0AAU9I407"/>